<keyword evidence="4" id="KW-1185">Reference proteome</keyword>
<dbReference type="Pfam" id="PF23500">
    <property type="entry name" value="DUF7133"/>
    <property type="match status" value="1"/>
</dbReference>
<proteinExistence type="predicted"/>
<evidence type="ECO:0008006" key="5">
    <source>
        <dbReference type="Google" id="ProtNLM"/>
    </source>
</evidence>
<dbReference type="InterPro" id="IPR055557">
    <property type="entry name" value="DUF7133"/>
</dbReference>
<dbReference type="SUPFAM" id="SSF63829">
    <property type="entry name" value="Calcium-dependent phosphotriesterase"/>
    <property type="match status" value="1"/>
</dbReference>
<dbReference type="Pfam" id="PF06283">
    <property type="entry name" value="ThuA"/>
    <property type="match status" value="1"/>
</dbReference>
<name>A0ABM7R6N4_9BACT</name>
<organism evidence="3 4">
    <name type="scientific">Haloferula helveola</name>
    <dbReference type="NCBI Taxonomy" id="490095"/>
    <lineage>
        <taxon>Bacteria</taxon>
        <taxon>Pseudomonadati</taxon>
        <taxon>Verrucomicrobiota</taxon>
        <taxon>Verrucomicrobiia</taxon>
        <taxon>Verrucomicrobiales</taxon>
        <taxon>Verrucomicrobiaceae</taxon>
        <taxon>Haloferula</taxon>
    </lineage>
</organism>
<dbReference type="InterPro" id="IPR029062">
    <property type="entry name" value="Class_I_gatase-like"/>
</dbReference>
<evidence type="ECO:0000259" key="2">
    <source>
        <dbReference type="Pfam" id="PF23500"/>
    </source>
</evidence>
<feature type="domain" description="DUF7133" evidence="2">
    <location>
        <begin position="80"/>
        <end position="206"/>
    </location>
</feature>
<dbReference type="RefSeq" id="WP_338687582.1">
    <property type="nucleotide sequence ID" value="NZ_AP024702.1"/>
</dbReference>
<dbReference type="InterPro" id="IPR029010">
    <property type="entry name" value="ThuA-like"/>
</dbReference>
<dbReference type="PANTHER" id="PTHR33546">
    <property type="entry name" value="LARGE, MULTIFUNCTIONAL SECRETED PROTEIN-RELATED"/>
    <property type="match status" value="1"/>
</dbReference>
<gene>
    <name evidence="3" type="ORF">HAHE_00990</name>
</gene>
<evidence type="ECO:0000313" key="3">
    <source>
        <dbReference type="EMBL" id="BCX46191.1"/>
    </source>
</evidence>
<reference evidence="3 4" key="1">
    <citation type="submission" date="2021-06" db="EMBL/GenBank/DDBJ databases">
        <title>Complete genome of Haloferula helveola possessing various polysaccharide degrading enzymes.</title>
        <authorList>
            <person name="Takami H."/>
            <person name="Huang C."/>
            <person name="Hamasaki K."/>
        </authorList>
    </citation>
    <scope>NUCLEOTIDE SEQUENCE [LARGE SCALE GENOMIC DNA]</scope>
    <source>
        <strain evidence="3 4">CN-1</strain>
    </source>
</reference>
<sequence length="792" mass="87128">MTLPAISKLIFLAAAALIVPLPAAEEFYTRESIPLPGDSVPEVGSIALLPDQRLAISTRRGEIWIAEGAFADDLSKVRWTRFAYGLESSFGMFWKDGWLYVTQRTDLSRLQDRDGDGEADRFEVISQDWGFDGDYHQFAFGSNPDHDGNVWVALCELGGKSKWRGWAVMVKPDGTTLPMASGLRSPGGLGFNAKGDAFCTDNQGTWNGSSSLRHLKPGSFQGMPSSLHHYDRIPGLDAPPTPVNESRITDELKRSPTLVPPAVILPHGRMGASPTAIVLDDSGGKFGPFADSLFIGEQSHSQIQRVFTEQVDGVYQGAAWHFLKDFQCGIVPGKMAADGTMFVGGTNRGWGSRGTRGFSLERIRWTGRTPFEATRMKALHNGFELKFTEALDPETATDLSSYKMESWTYIYQSSYGSPEVDKTVPEVVRAIVSDHGKTLTLEVRGLVQGHVHLLDCAGLRSAEGRSLWHPAAYYTLNRIPEPPAPSVMSPPRPPNNWPKLPWPEKRELLTGIFAPTPADKQRIEEAVPRKATVTTDEPAEALLFWRCQYPHVSIATGNHALERMADSTGAYRVTLSDDPADFTPENLSKFDVVIFNNTTSYDVTLGEQGRAALLDYLKRGGGVVGIHAASDSCREWKEGIGVMGGVFKCHPWSPKGTWAFKLDEPGHPINSAFGGLGFRHRDEIYYYQPGSFSESRSSTLVSLDMREPENSTSPDLYPNVRQFATTDGHHPVSWIHQLGKGRIFYTNFGHNASTFWDGRILKHLLDGIQFAAGDLAAESAPSGEAANATPHR</sequence>
<evidence type="ECO:0000313" key="4">
    <source>
        <dbReference type="Proteomes" id="UP001374893"/>
    </source>
</evidence>
<dbReference type="Gene3D" id="3.40.50.880">
    <property type="match status" value="1"/>
</dbReference>
<dbReference type="PANTHER" id="PTHR33546:SF1">
    <property type="entry name" value="LARGE, MULTIFUNCTIONAL SECRETED PROTEIN"/>
    <property type="match status" value="1"/>
</dbReference>
<feature type="domain" description="ThuA-like" evidence="1">
    <location>
        <begin position="542"/>
        <end position="771"/>
    </location>
</feature>
<evidence type="ECO:0000259" key="1">
    <source>
        <dbReference type="Pfam" id="PF06283"/>
    </source>
</evidence>
<dbReference type="SUPFAM" id="SSF52317">
    <property type="entry name" value="Class I glutamine amidotransferase-like"/>
    <property type="match status" value="1"/>
</dbReference>
<dbReference type="Proteomes" id="UP001374893">
    <property type="component" value="Chromosome"/>
</dbReference>
<dbReference type="Gene3D" id="2.120.10.30">
    <property type="entry name" value="TolB, C-terminal domain"/>
    <property type="match status" value="1"/>
</dbReference>
<accession>A0ABM7R6N4</accession>
<dbReference type="EMBL" id="AP024702">
    <property type="protein sequence ID" value="BCX46191.1"/>
    <property type="molecule type" value="Genomic_DNA"/>
</dbReference>
<dbReference type="InterPro" id="IPR011042">
    <property type="entry name" value="6-blade_b-propeller_TolB-like"/>
</dbReference>
<protein>
    <recommendedName>
        <fullName evidence="5">ThuA-like domain-containing protein</fullName>
    </recommendedName>
</protein>